<dbReference type="PROSITE" id="PS51077">
    <property type="entry name" value="HTH_ICLR"/>
    <property type="match status" value="1"/>
</dbReference>
<keyword evidence="8" id="KW-1185">Reference proteome</keyword>
<keyword evidence="2" id="KW-0238">DNA-binding</keyword>
<evidence type="ECO:0000313" key="8">
    <source>
        <dbReference type="Proteomes" id="UP000635245"/>
    </source>
</evidence>
<dbReference type="GO" id="GO:0003677">
    <property type="term" value="F:DNA binding"/>
    <property type="evidence" value="ECO:0007669"/>
    <property type="project" value="UniProtKB-KW"/>
</dbReference>
<evidence type="ECO:0000259" key="5">
    <source>
        <dbReference type="PROSITE" id="PS51077"/>
    </source>
</evidence>
<dbReference type="InterPro" id="IPR036390">
    <property type="entry name" value="WH_DNA-bd_sf"/>
</dbReference>
<accession>A0A934QQC6</accession>
<dbReference type="Gene3D" id="1.10.10.10">
    <property type="entry name" value="Winged helix-like DNA-binding domain superfamily/Winged helix DNA-binding domain"/>
    <property type="match status" value="1"/>
</dbReference>
<dbReference type="EMBL" id="JAENJH010000001">
    <property type="protein sequence ID" value="MBK1783479.1"/>
    <property type="molecule type" value="Genomic_DNA"/>
</dbReference>
<dbReference type="Pfam" id="PF01614">
    <property type="entry name" value="IclR_C"/>
    <property type="match status" value="1"/>
</dbReference>
<evidence type="ECO:0000256" key="3">
    <source>
        <dbReference type="ARBA" id="ARBA00023163"/>
    </source>
</evidence>
<dbReference type="InterPro" id="IPR005471">
    <property type="entry name" value="Tscrpt_reg_IclR_N"/>
</dbReference>
<dbReference type="InterPro" id="IPR014757">
    <property type="entry name" value="Tscrpt_reg_IclR_C"/>
</dbReference>
<name>A0A934QQC6_9PSEU</name>
<feature type="region of interest" description="Disordered" evidence="4">
    <location>
        <begin position="1"/>
        <end position="40"/>
    </location>
</feature>
<keyword evidence="1" id="KW-0805">Transcription regulation</keyword>
<dbReference type="PANTHER" id="PTHR30136">
    <property type="entry name" value="HELIX-TURN-HELIX TRANSCRIPTIONAL REGULATOR, ICLR FAMILY"/>
    <property type="match status" value="1"/>
</dbReference>
<feature type="domain" description="HTH iclR-type" evidence="5">
    <location>
        <begin position="42"/>
        <end position="109"/>
    </location>
</feature>
<feature type="domain" description="IclR-ED" evidence="6">
    <location>
        <begin position="103"/>
        <end position="285"/>
    </location>
</feature>
<evidence type="ECO:0000313" key="7">
    <source>
        <dbReference type="EMBL" id="MBK1783479.1"/>
    </source>
</evidence>
<dbReference type="SUPFAM" id="SSF46785">
    <property type="entry name" value="Winged helix' DNA-binding domain"/>
    <property type="match status" value="1"/>
</dbReference>
<protein>
    <submittedName>
        <fullName evidence="7">Helix-turn-helix domain-containing protein</fullName>
    </submittedName>
</protein>
<dbReference type="PROSITE" id="PS51078">
    <property type="entry name" value="ICLR_ED"/>
    <property type="match status" value="1"/>
</dbReference>
<dbReference type="InterPro" id="IPR029016">
    <property type="entry name" value="GAF-like_dom_sf"/>
</dbReference>
<dbReference type="SMART" id="SM00346">
    <property type="entry name" value="HTH_ICLR"/>
    <property type="match status" value="1"/>
</dbReference>
<dbReference type="InterPro" id="IPR050707">
    <property type="entry name" value="HTH_MetabolicPath_Reg"/>
</dbReference>
<evidence type="ECO:0000256" key="2">
    <source>
        <dbReference type="ARBA" id="ARBA00023125"/>
    </source>
</evidence>
<proteinExistence type="predicted"/>
<evidence type="ECO:0000256" key="1">
    <source>
        <dbReference type="ARBA" id="ARBA00023015"/>
    </source>
</evidence>
<dbReference type="AlphaFoldDB" id="A0A934QQC6"/>
<dbReference type="Proteomes" id="UP000635245">
    <property type="component" value="Unassembled WGS sequence"/>
</dbReference>
<evidence type="ECO:0000259" key="6">
    <source>
        <dbReference type="PROSITE" id="PS51078"/>
    </source>
</evidence>
<gene>
    <name evidence="7" type="ORF">JHE00_04005</name>
</gene>
<dbReference type="PANTHER" id="PTHR30136:SF34">
    <property type="entry name" value="TRANSCRIPTIONAL REGULATOR"/>
    <property type="match status" value="1"/>
</dbReference>
<dbReference type="Pfam" id="PF09339">
    <property type="entry name" value="HTH_IclR"/>
    <property type="match status" value="1"/>
</dbReference>
<keyword evidence="3" id="KW-0804">Transcription</keyword>
<reference evidence="7" key="1">
    <citation type="submission" date="2020-12" db="EMBL/GenBank/DDBJ databases">
        <title>Prauserella sp. ASG 168, a novel actinomycete isolated from cave rock.</title>
        <authorList>
            <person name="Suriyachadkun C."/>
        </authorList>
    </citation>
    <scope>NUCLEOTIDE SEQUENCE</scope>
    <source>
        <strain evidence="7">ASG 168</strain>
    </source>
</reference>
<dbReference type="InterPro" id="IPR036388">
    <property type="entry name" value="WH-like_DNA-bd_sf"/>
</dbReference>
<comment type="caution">
    <text evidence="7">The sequence shown here is derived from an EMBL/GenBank/DDBJ whole genome shotgun (WGS) entry which is preliminary data.</text>
</comment>
<dbReference type="GO" id="GO:0003700">
    <property type="term" value="F:DNA-binding transcription factor activity"/>
    <property type="evidence" value="ECO:0007669"/>
    <property type="project" value="TreeGrafter"/>
</dbReference>
<dbReference type="SUPFAM" id="SSF55781">
    <property type="entry name" value="GAF domain-like"/>
    <property type="match status" value="1"/>
</dbReference>
<sequence length="285" mass="30153">MSSAPPVSSRALEPRAEFSYNETVANDNDSDTAGGKRPPEGMAGLAKGLAIIEAFTAERTQLTVTDAARATGITPAAARRCLLTLRELGYLQHEGGYFRPTPRMMRLGAAYLEAAGLPALAQPFVLAARDELAESVSVAVYEAGSALIVARAEVQRIVNTGVRMGAQLPAYASASGRVLLAGLGEAELTAYLDSCEPVRTTSNTLMTIPEIRSRVELARAEGVAFTNEELELGVRSMAVPVADSAGRVRAAMTASTFTARASIEEMRVKFLPVLREQAAGLGRIL</sequence>
<dbReference type="GO" id="GO:0045892">
    <property type="term" value="P:negative regulation of DNA-templated transcription"/>
    <property type="evidence" value="ECO:0007669"/>
    <property type="project" value="TreeGrafter"/>
</dbReference>
<dbReference type="Gene3D" id="3.30.450.40">
    <property type="match status" value="1"/>
</dbReference>
<organism evidence="7 8">
    <name type="scientific">Prauserella cavernicola</name>
    <dbReference type="NCBI Taxonomy" id="2800127"/>
    <lineage>
        <taxon>Bacteria</taxon>
        <taxon>Bacillati</taxon>
        <taxon>Actinomycetota</taxon>
        <taxon>Actinomycetes</taxon>
        <taxon>Pseudonocardiales</taxon>
        <taxon>Pseudonocardiaceae</taxon>
        <taxon>Prauserella</taxon>
    </lineage>
</organism>
<evidence type="ECO:0000256" key="4">
    <source>
        <dbReference type="SAM" id="MobiDB-lite"/>
    </source>
</evidence>